<dbReference type="GO" id="GO:0016887">
    <property type="term" value="F:ATP hydrolysis activity"/>
    <property type="evidence" value="ECO:0007669"/>
    <property type="project" value="InterPro"/>
</dbReference>
<dbReference type="PROSITE" id="PS00211">
    <property type="entry name" value="ABC_TRANSPORTER_1"/>
    <property type="match status" value="1"/>
</dbReference>
<accession>A0A9J6PH61</accession>
<evidence type="ECO:0000256" key="3">
    <source>
        <dbReference type="ARBA" id="ARBA00022840"/>
    </source>
</evidence>
<keyword evidence="1" id="KW-0813">Transport</keyword>
<keyword evidence="3 5" id="KW-0067">ATP-binding</keyword>
<dbReference type="Pfam" id="PF00005">
    <property type="entry name" value="ABC_tran"/>
    <property type="match status" value="1"/>
</dbReference>
<dbReference type="InterPro" id="IPR051782">
    <property type="entry name" value="ABC_Transporter_VariousFunc"/>
</dbReference>
<dbReference type="InterPro" id="IPR003593">
    <property type="entry name" value="AAA+_ATPase"/>
</dbReference>
<keyword evidence="2" id="KW-0547">Nucleotide-binding</keyword>
<feature type="domain" description="ABC transporter" evidence="4">
    <location>
        <begin position="8"/>
        <end position="232"/>
    </location>
</feature>
<dbReference type="InterPro" id="IPR003439">
    <property type="entry name" value="ABC_transporter-like_ATP-bd"/>
</dbReference>
<reference evidence="5" key="1">
    <citation type="submission" date="2022-06" db="EMBL/GenBank/DDBJ databases">
        <title>Isolation and Genomics of Futiania mangrovii gen. nov., sp. nov., a Rare and Metabolically-versatile member in the Class Alphaproteobacteria.</title>
        <authorList>
            <person name="Liu L."/>
            <person name="Huang W.-C."/>
            <person name="Pan J."/>
            <person name="Li J."/>
            <person name="Huang Y."/>
            <person name="Du H."/>
            <person name="Liu Y."/>
            <person name="Li M."/>
        </authorList>
    </citation>
    <scope>NUCLEOTIDE SEQUENCE</scope>
    <source>
        <strain evidence="5">FT118</strain>
    </source>
</reference>
<dbReference type="InterPro" id="IPR027417">
    <property type="entry name" value="P-loop_NTPase"/>
</dbReference>
<dbReference type="CDD" id="cd03230">
    <property type="entry name" value="ABC_DR_subfamily_A"/>
    <property type="match status" value="1"/>
</dbReference>
<dbReference type="SMART" id="SM00382">
    <property type="entry name" value="AAA"/>
    <property type="match status" value="1"/>
</dbReference>
<evidence type="ECO:0000259" key="4">
    <source>
        <dbReference type="PROSITE" id="PS50893"/>
    </source>
</evidence>
<evidence type="ECO:0000313" key="6">
    <source>
        <dbReference type="Proteomes" id="UP001055804"/>
    </source>
</evidence>
<dbReference type="GO" id="GO:0005524">
    <property type="term" value="F:ATP binding"/>
    <property type="evidence" value="ECO:0007669"/>
    <property type="project" value="UniProtKB-KW"/>
</dbReference>
<dbReference type="InterPro" id="IPR017871">
    <property type="entry name" value="ABC_transporter-like_CS"/>
</dbReference>
<name>A0A9J6PH61_9PROT</name>
<dbReference type="SUPFAM" id="SSF52540">
    <property type="entry name" value="P-loop containing nucleoside triphosphate hydrolases"/>
    <property type="match status" value="1"/>
</dbReference>
<dbReference type="PROSITE" id="PS50893">
    <property type="entry name" value="ABC_TRANSPORTER_2"/>
    <property type="match status" value="1"/>
</dbReference>
<dbReference type="PANTHER" id="PTHR42939">
    <property type="entry name" value="ABC TRANSPORTER ATP-BINDING PROTEIN ALBC-RELATED"/>
    <property type="match status" value="1"/>
</dbReference>
<organism evidence="5 6">
    <name type="scientific">Futiania mangrovi</name>
    <dbReference type="NCBI Taxonomy" id="2959716"/>
    <lineage>
        <taxon>Bacteria</taxon>
        <taxon>Pseudomonadati</taxon>
        <taxon>Pseudomonadota</taxon>
        <taxon>Alphaproteobacteria</taxon>
        <taxon>Futianiales</taxon>
        <taxon>Futianiaceae</taxon>
        <taxon>Futiania</taxon>
    </lineage>
</organism>
<dbReference type="Gene3D" id="3.40.50.300">
    <property type="entry name" value="P-loop containing nucleotide triphosphate hydrolases"/>
    <property type="match status" value="1"/>
</dbReference>
<proteinExistence type="predicted"/>
<dbReference type="EMBL" id="JAMZFT010000004">
    <property type="protein sequence ID" value="MCP1337838.1"/>
    <property type="molecule type" value="Genomic_DNA"/>
</dbReference>
<protein>
    <submittedName>
        <fullName evidence="5">ABC transporter ATP-binding protein</fullName>
    </submittedName>
</protein>
<dbReference type="Proteomes" id="UP001055804">
    <property type="component" value="Unassembled WGS sequence"/>
</dbReference>
<keyword evidence="6" id="KW-1185">Reference proteome</keyword>
<gene>
    <name evidence="5" type="ORF">NJQ99_15560</name>
</gene>
<evidence type="ECO:0000256" key="1">
    <source>
        <dbReference type="ARBA" id="ARBA00022448"/>
    </source>
</evidence>
<dbReference type="RefSeq" id="WP_269333799.1">
    <property type="nucleotide sequence ID" value="NZ_JAMZFT010000004.1"/>
</dbReference>
<evidence type="ECO:0000256" key="2">
    <source>
        <dbReference type="ARBA" id="ARBA00022741"/>
    </source>
</evidence>
<dbReference type="PANTHER" id="PTHR42939:SF1">
    <property type="entry name" value="ABC TRANSPORTER ATP-BINDING PROTEIN ALBC-RELATED"/>
    <property type="match status" value="1"/>
</dbReference>
<evidence type="ECO:0000313" key="5">
    <source>
        <dbReference type="EMBL" id="MCP1337838.1"/>
    </source>
</evidence>
<sequence length="301" mass="32179">MGHREMSLIVDKATRRYGTVETVSAVSLRVGAGERVALLGHNGAGKTTLMKMILGLNPVDAGRIEVFGHAPGTRAGRAACAYLPENVAFHSSLTGREQLRLYARLKGEAARAADGLLERVGLADAANRRIGTYSKGMRQRLGLAQAMLGRPKLTVLDEPTSGLDPISRRDFYALVDELAERGAAVLLSSHALTELEARTDRIAILRDGHLVADAALDALRAQAGLPIRLTVRARADAVEEVAGRLGGTRLNGRSVELACAPAEKMDRIGDAAALGALVDDIDVVPPSLEDLYRHFSRRDVP</sequence>
<dbReference type="AlphaFoldDB" id="A0A9J6PH61"/>
<comment type="caution">
    <text evidence="5">The sequence shown here is derived from an EMBL/GenBank/DDBJ whole genome shotgun (WGS) entry which is preliminary data.</text>
</comment>